<dbReference type="CDD" id="cd00096">
    <property type="entry name" value="Ig"/>
    <property type="match status" value="1"/>
</dbReference>
<feature type="region of interest" description="Disordered" evidence="1">
    <location>
        <begin position="204"/>
        <end position="270"/>
    </location>
</feature>
<evidence type="ECO:0000259" key="2">
    <source>
        <dbReference type="PROSITE" id="PS50835"/>
    </source>
</evidence>
<dbReference type="PANTHER" id="PTHR46013">
    <property type="entry name" value="VASCULAR CELL ADHESION MOLECULE 1"/>
    <property type="match status" value="1"/>
</dbReference>
<reference evidence="3" key="1">
    <citation type="submission" date="2021-03" db="EMBL/GenBank/DDBJ databases">
        <authorList>
            <person name="Bekaert M."/>
        </authorList>
    </citation>
    <scope>NUCLEOTIDE SEQUENCE</scope>
</reference>
<organism evidence="3 4">
    <name type="scientific">Mytilus edulis</name>
    <name type="common">Blue mussel</name>
    <dbReference type="NCBI Taxonomy" id="6550"/>
    <lineage>
        <taxon>Eukaryota</taxon>
        <taxon>Metazoa</taxon>
        <taxon>Spiralia</taxon>
        <taxon>Lophotrochozoa</taxon>
        <taxon>Mollusca</taxon>
        <taxon>Bivalvia</taxon>
        <taxon>Autobranchia</taxon>
        <taxon>Pteriomorphia</taxon>
        <taxon>Mytilida</taxon>
        <taxon>Mytiloidea</taxon>
        <taxon>Mytilidae</taxon>
        <taxon>Mytilinae</taxon>
        <taxon>Mytilus</taxon>
    </lineage>
</organism>
<dbReference type="AlphaFoldDB" id="A0A8S3TSD8"/>
<proteinExistence type="predicted"/>
<dbReference type="Gene3D" id="2.60.40.10">
    <property type="entry name" value="Immunoglobulins"/>
    <property type="match status" value="1"/>
</dbReference>
<comment type="caution">
    <text evidence="3">The sequence shown here is derived from an EMBL/GenBank/DDBJ whole genome shotgun (WGS) entry which is preliminary data.</text>
</comment>
<dbReference type="OrthoDB" id="10012075at2759"/>
<dbReference type="EMBL" id="CAJPWZ010002247">
    <property type="protein sequence ID" value="CAG2234510.1"/>
    <property type="molecule type" value="Genomic_DNA"/>
</dbReference>
<dbReference type="SUPFAM" id="SSF48726">
    <property type="entry name" value="Immunoglobulin"/>
    <property type="match status" value="1"/>
</dbReference>
<dbReference type="Pfam" id="PF07679">
    <property type="entry name" value="I-set"/>
    <property type="match status" value="1"/>
</dbReference>
<dbReference type="InterPro" id="IPR013783">
    <property type="entry name" value="Ig-like_fold"/>
</dbReference>
<feature type="compositionally biased region" description="Basic and acidic residues" evidence="1">
    <location>
        <begin position="233"/>
        <end position="258"/>
    </location>
</feature>
<feature type="domain" description="Ig-like" evidence="2">
    <location>
        <begin position="58"/>
        <end position="149"/>
    </location>
</feature>
<dbReference type="PROSITE" id="PS50835">
    <property type="entry name" value="IG_LIKE"/>
    <property type="match status" value="1"/>
</dbReference>
<keyword evidence="4" id="KW-1185">Reference proteome</keyword>
<gene>
    <name evidence="3" type="ORF">MEDL_47135</name>
</gene>
<name>A0A8S3TSD8_MYTED</name>
<dbReference type="Proteomes" id="UP000683360">
    <property type="component" value="Unassembled WGS sequence"/>
</dbReference>
<protein>
    <recommendedName>
        <fullName evidence="2">Ig-like domain-containing protein</fullName>
    </recommendedName>
</protein>
<evidence type="ECO:0000313" key="4">
    <source>
        <dbReference type="Proteomes" id="UP000683360"/>
    </source>
</evidence>
<evidence type="ECO:0000256" key="1">
    <source>
        <dbReference type="SAM" id="MobiDB-lite"/>
    </source>
</evidence>
<accession>A0A8S3TSD8</accession>
<feature type="compositionally biased region" description="Polar residues" evidence="1">
    <location>
        <begin position="259"/>
        <end position="270"/>
    </location>
</feature>
<dbReference type="InterPro" id="IPR013098">
    <property type="entry name" value="Ig_I-set"/>
</dbReference>
<dbReference type="PANTHER" id="PTHR46013:SF4">
    <property type="entry name" value="B-CELL RECEPTOR CD22-RELATED"/>
    <property type="match status" value="1"/>
</dbReference>
<dbReference type="InterPro" id="IPR007110">
    <property type="entry name" value="Ig-like_dom"/>
</dbReference>
<sequence>MTNKILMLFYGSEEHGHSLFETRGEYDHGTFKCVIRNAAGTVESEPVLLYGKFCDVQPTILEQKTIPSDSAKLNIGLECSVMSYLPLKSVKWYRQVEERLQVERIIDVDLIGEGPWTFTFETPKKHDHGTFKCVASNEVGTVESEPVLLFCKLNDVPPKILEQKAILSDSAKLNIGLECSVMSYLPLKSVKWCRQVEEQLQSSSETSSCSSIIDEDETSSQISSDECSTEYENDAKTDSSNDSFESHDSFATDSKRENINTTTYATPGQR</sequence>
<evidence type="ECO:0000313" key="3">
    <source>
        <dbReference type="EMBL" id="CAG2234510.1"/>
    </source>
</evidence>
<dbReference type="InterPro" id="IPR036179">
    <property type="entry name" value="Ig-like_dom_sf"/>
</dbReference>